<dbReference type="KEGG" id="vg:37618923"/>
<gene>
    <name evidence="2" type="primary">C1</name>
</gene>
<dbReference type="GeneID" id="37618923"/>
<proteinExistence type="predicted"/>
<organism evidence="2 3">
    <name type="scientific">Tomato leaf curl Laguna betasatellite</name>
    <dbReference type="NCBI Taxonomy" id="2010332"/>
    <lineage>
        <taxon>Viruses</taxon>
        <taxon>Viruses incertae sedis</taxon>
        <taxon>Tolecusatellitidae</taxon>
        <taxon>Betasatellite</taxon>
        <taxon>Betasatellite solanilagunaense</taxon>
    </lineage>
</organism>
<dbReference type="EMBL" id="AB307732">
    <property type="protein sequence ID" value="BAF63876.1"/>
    <property type="molecule type" value="Genomic_DNA"/>
</dbReference>
<dbReference type="Proteomes" id="UP000232960">
    <property type="component" value="Segment"/>
</dbReference>
<dbReference type="RefSeq" id="YP_009507815.1">
    <property type="nucleotide sequence ID" value="NC_038685.1"/>
</dbReference>
<sequence>MTITYKNTKGMTFVINVRLRKENSISVEIDLFLTKKPFLHKEQFIIPYGHQGIITPFDFNDIEEGIKGIINIMYADSPAEEFRHEDMVEAIDILMMNEAPVVEINIGEKFNVYSTTNI</sequence>
<reference evidence="2 3" key="1">
    <citation type="journal article" date="2008" name="Arch. Virol.">
        <title>Molecular characterization of a new strain of tomato leaf curl Philippines virus and its associated satellite DNAbeta molecule: further evidence for natural recombination amongst begomoviruses.</title>
        <authorList>
            <person name="Matsuda N."/>
            <person name="Sharma P."/>
            <person name="Bajet N.B."/>
            <person name="Ikegami M."/>
        </authorList>
    </citation>
    <scope>NUCLEOTIDE SEQUENCE [LARGE SCALE GENOMIC DNA]</scope>
    <source>
        <strain evidence="2">Laguna1</strain>
    </source>
</reference>
<evidence type="ECO:0000313" key="3">
    <source>
        <dbReference type="Proteomes" id="UP000232960"/>
    </source>
</evidence>
<name>A6BM93_9VIRU</name>
<keyword evidence="3" id="KW-1185">Reference proteome</keyword>
<dbReference type="Pfam" id="PF09593">
    <property type="entry name" value="Pathogen_betaC1"/>
    <property type="match status" value="1"/>
</dbReference>
<dbReference type="OrthoDB" id="17520at10239"/>
<feature type="domain" description="Cotton leaf-curl disease DNA-betaC1" evidence="1">
    <location>
        <begin position="2"/>
        <end position="118"/>
    </location>
</feature>
<evidence type="ECO:0000259" key="1">
    <source>
        <dbReference type="Pfam" id="PF09593"/>
    </source>
</evidence>
<evidence type="ECO:0000313" key="2">
    <source>
        <dbReference type="EMBL" id="BAF63876.1"/>
    </source>
</evidence>
<dbReference type="InterPro" id="IPR018583">
    <property type="entry name" value="CLCuD_DNA-betaC1"/>
</dbReference>
<accession>A6BM93</accession>
<protein>
    <submittedName>
        <fullName evidence="2">C1 protein</fullName>
    </submittedName>
</protein>